<accession>A0A1H4H9L4</accession>
<name>A0A1H4H9L4_9GAMM</name>
<reference evidence="4" key="1">
    <citation type="submission" date="2016-10" db="EMBL/GenBank/DDBJ databases">
        <authorList>
            <person name="Varghese N."/>
            <person name="Submissions S."/>
        </authorList>
    </citation>
    <scope>NUCLEOTIDE SEQUENCE [LARGE SCALE GENOMIC DNA]</scope>
    <source>
        <strain evidence="4">DSM 11526</strain>
    </source>
</reference>
<dbReference type="PANTHER" id="PTHR43084:SF1">
    <property type="entry name" value="PERSULFIDE DIOXYGENASE ETHE1, MITOCHONDRIAL"/>
    <property type="match status" value="1"/>
</dbReference>
<evidence type="ECO:0000313" key="4">
    <source>
        <dbReference type="Proteomes" id="UP000242469"/>
    </source>
</evidence>
<dbReference type="InterPro" id="IPR044528">
    <property type="entry name" value="POD-like_MBL-fold"/>
</dbReference>
<keyword evidence="1" id="KW-0479">Metal-binding</keyword>
<evidence type="ECO:0000313" key="3">
    <source>
        <dbReference type="EMBL" id="SEB18110.1"/>
    </source>
</evidence>
<evidence type="ECO:0000259" key="2">
    <source>
        <dbReference type="SMART" id="SM00849"/>
    </source>
</evidence>
<dbReference type="Proteomes" id="UP000242469">
    <property type="component" value="Unassembled WGS sequence"/>
</dbReference>
<dbReference type="GO" id="GO:0046872">
    <property type="term" value="F:metal ion binding"/>
    <property type="evidence" value="ECO:0007669"/>
    <property type="project" value="UniProtKB-KW"/>
</dbReference>
<protein>
    <submittedName>
        <fullName evidence="3">Glyoxylase, beta-lactamase superfamily II</fullName>
    </submittedName>
</protein>
<dbReference type="InterPro" id="IPR001279">
    <property type="entry name" value="Metallo-B-lactamas"/>
</dbReference>
<organism evidence="3 4">
    <name type="scientific">Marinobacterium iners DSM 11526</name>
    <dbReference type="NCBI Taxonomy" id="1122198"/>
    <lineage>
        <taxon>Bacteria</taxon>
        <taxon>Pseudomonadati</taxon>
        <taxon>Pseudomonadota</taxon>
        <taxon>Gammaproteobacteria</taxon>
        <taxon>Oceanospirillales</taxon>
        <taxon>Oceanospirillaceae</taxon>
        <taxon>Marinobacterium</taxon>
    </lineage>
</organism>
<dbReference type="SMART" id="SM00849">
    <property type="entry name" value="Lactamase_B"/>
    <property type="match status" value="1"/>
</dbReference>
<dbReference type="CDD" id="cd07724">
    <property type="entry name" value="POD-like_MBL-fold"/>
    <property type="match status" value="1"/>
</dbReference>
<dbReference type="SUPFAM" id="SSF56281">
    <property type="entry name" value="Metallo-hydrolase/oxidoreductase"/>
    <property type="match status" value="1"/>
</dbReference>
<dbReference type="PANTHER" id="PTHR43084">
    <property type="entry name" value="PERSULFIDE DIOXYGENASE ETHE1"/>
    <property type="match status" value="1"/>
</dbReference>
<dbReference type="Pfam" id="PF00753">
    <property type="entry name" value="Lactamase_B"/>
    <property type="match status" value="1"/>
</dbReference>
<gene>
    <name evidence="3" type="ORF">SAMN02745729_1329</name>
</gene>
<dbReference type="InterPro" id="IPR051682">
    <property type="entry name" value="Mito_Persulfide_Diox"/>
</dbReference>
<keyword evidence="4" id="KW-1185">Reference proteome</keyword>
<dbReference type="GO" id="GO:0050313">
    <property type="term" value="F:sulfur dioxygenase activity"/>
    <property type="evidence" value="ECO:0007669"/>
    <property type="project" value="InterPro"/>
</dbReference>
<proteinExistence type="predicted"/>
<dbReference type="GO" id="GO:0006749">
    <property type="term" value="P:glutathione metabolic process"/>
    <property type="evidence" value="ECO:0007669"/>
    <property type="project" value="InterPro"/>
</dbReference>
<dbReference type="AlphaFoldDB" id="A0A1H4H9L4"/>
<dbReference type="InterPro" id="IPR036866">
    <property type="entry name" value="RibonucZ/Hydroxyglut_hydro"/>
</dbReference>
<dbReference type="GO" id="GO:0070813">
    <property type="term" value="P:hydrogen sulfide metabolic process"/>
    <property type="evidence" value="ECO:0007669"/>
    <property type="project" value="TreeGrafter"/>
</dbReference>
<dbReference type="EMBL" id="FNRJ01000032">
    <property type="protein sequence ID" value="SEB18110.1"/>
    <property type="molecule type" value="Genomic_DNA"/>
</dbReference>
<dbReference type="Gene3D" id="3.60.15.10">
    <property type="entry name" value="Ribonuclease Z/Hydroxyacylglutathione hydrolase-like"/>
    <property type="match status" value="1"/>
</dbReference>
<sequence length="287" mass="31590">MQPIVTAFFDEPTFTYSYVIQDPDSSSCAIVDSVLDFDYAAGKTDTRSAEAILTFIAEQGLTVEWILETHVHADHLSAAPFLQEKTGAKLGIGAHITTVQDTFGKAFNAGTEFARDGSQFDALFNDGDSIRIGTLEGKAMHTPGHTPACMTYVFGDAAFVGDTLFMPDYGTARCDFPGGDAHILFQSIQKVFTLPDATRLFMCHDYKAPGRDEYAYETTVAEERAHNVHVHEGINEADFVRMRTERDASLDMPRLILPSVQVNMRAGKMPPAESNGQVYLKVPIDLF</sequence>
<evidence type="ECO:0000256" key="1">
    <source>
        <dbReference type="ARBA" id="ARBA00022723"/>
    </source>
</evidence>
<feature type="domain" description="Metallo-beta-lactamase" evidence="2">
    <location>
        <begin position="14"/>
        <end position="204"/>
    </location>
</feature>
<dbReference type="STRING" id="1122198.SAMN02745729_1329"/>